<accession>A0A915B5K3</accession>
<reference evidence="3" key="1">
    <citation type="submission" date="2022-11" db="UniProtKB">
        <authorList>
            <consortium name="WormBaseParasite"/>
        </authorList>
    </citation>
    <scope>IDENTIFICATION</scope>
</reference>
<dbReference type="PANTHER" id="PTHR38636:SF2">
    <property type="entry name" value="TRANSCELLULAR CHAPERONE SIGNALING (X)CROSS TISSUE"/>
    <property type="match status" value="1"/>
</dbReference>
<dbReference type="PANTHER" id="PTHR38636">
    <property type="entry name" value="PROTEIN CBG20488"/>
    <property type="match status" value="1"/>
</dbReference>
<keyword evidence="2" id="KW-1185">Reference proteome</keyword>
<evidence type="ECO:0000313" key="2">
    <source>
        <dbReference type="Proteomes" id="UP000887569"/>
    </source>
</evidence>
<feature type="transmembrane region" description="Helical" evidence="1">
    <location>
        <begin position="90"/>
        <end position="108"/>
    </location>
</feature>
<organism evidence="2 3">
    <name type="scientific">Parascaris univalens</name>
    <name type="common">Nematode worm</name>
    <dbReference type="NCBI Taxonomy" id="6257"/>
    <lineage>
        <taxon>Eukaryota</taxon>
        <taxon>Metazoa</taxon>
        <taxon>Ecdysozoa</taxon>
        <taxon>Nematoda</taxon>
        <taxon>Chromadorea</taxon>
        <taxon>Rhabditida</taxon>
        <taxon>Spirurina</taxon>
        <taxon>Ascaridomorpha</taxon>
        <taxon>Ascaridoidea</taxon>
        <taxon>Ascarididae</taxon>
        <taxon>Parascaris</taxon>
    </lineage>
</organism>
<proteinExistence type="predicted"/>
<protein>
    <submittedName>
        <fullName evidence="3">Uncharacterized protein</fullName>
    </submittedName>
</protein>
<keyword evidence="1" id="KW-0812">Transmembrane</keyword>
<dbReference type="Proteomes" id="UP000887569">
    <property type="component" value="Unplaced"/>
</dbReference>
<sequence length="230" mass="25886">MIGLEEWFYNFTQFSRTGNSPESLAKVPRPFTELAIFGAFKGAELASVIGGCIVHPIYRFYLLSKLTPENTTNNSTKIIRNKCRRIQGRFLIGGLVLGPLVALAYAKLASWTEKDAKEKCYKIRCSEVTMSLDRAVFAFGFIGWYWKRFQGAVDGVNIAIAYSVLDNKLLKKYTHPLLVDKVKPEERLSSAEEGENSKTALKRFIAAKQKQLIEEHSGNNTEVKHNSNAN</sequence>
<dbReference type="WBParaSite" id="PgR026_g010_t01">
    <property type="protein sequence ID" value="PgR026_g010_t01"/>
    <property type="gene ID" value="PgR026_g010"/>
</dbReference>
<keyword evidence="1" id="KW-0472">Membrane</keyword>
<dbReference type="Pfam" id="PF08560">
    <property type="entry name" value="DUF1757"/>
    <property type="match status" value="1"/>
</dbReference>
<evidence type="ECO:0000313" key="3">
    <source>
        <dbReference type="WBParaSite" id="PgR026_g010_t01"/>
    </source>
</evidence>
<dbReference type="AlphaFoldDB" id="A0A915B5K3"/>
<name>A0A915B5K3_PARUN</name>
<keyword evidence="1" id="KW-1133">Transmembrane helix</keyword>
<dbReference type="InterPro" id="IPR013869">
    <property type="entry name" value="DUF1757"/>
</dbReference>
<evidence type="ECO:0000256" key="1">
    <source>
        <dbReference type="SAM" id="Phobius"/>
    </source>
</evidence>